<feature type="transmembrane region" description="Helical" evidence="9">
    <location>
        <begin position="47"/>
        <end position="70"/>
    </location>
</feature>
<evidence type="ECO:0000256" key="9">
    <source>
        <dbReference type="HAMAP-Rule" id="MF_01582"/>
    </source>
</evidence>
<dbReference type="InterPro" id="IPR036458">
    <property type="entry name" value="Na:dicarbo_symporter_sf"/>
</dbReference>
<comment type="catalytic activity">
    <reaction evidence="9">
        <text>L-threonine(in) + Na(+)(in) = L-threonine(out) + Na(+)(out)</text>
        <dbReference type="Rhea" id="RHEA:69999"/>
        <dbReference type="ChEBI" id="CHEBI:29101"/>
        <dbReference type="ChEBI" id="CHEBI:57926"/>
    </reaction>
</comment>
<dbReference type="PRINTS" id="PR00173">
    <property type="entry name" value="EDTRNSPORT"/>
</dbReference>
<feature type="transmembrane region" description="Helical" evidence="9">
    <location>
        <begin position="294"/>
        <end position="319"/>
    </location>
</feature>
<name>W1J5F1_9GAMM</name>
<feature type="transmembrane region" description="Helical" evidence="9">
    <location>
        <begin position="331"/>
        <end position="356"/>
    </location>
</feature>
<dbReference type="SUPFAM" id="SSF118215">
    <property type="entry name" value="Proton glutamate symport protein"/>
    <property type="match status" value="1"/>
</dbReference>
<dbReference type="InterPro" id="IPR001991">
    <property type="entry name" value="Na-dicarboxylate_symporter"/>
</dbReference>
<dbReference type="GO" id="GO:0005886">
    <property type="term" value="C:plasma membrane"/>
    <property type="evidence" value="ECO:0007669"/>
    <property type="project" value="UniProtKB-SubCell"/>
</dbReference>
<keyword evidence="5 9" id="KW-0769">Symport</keyword>
<comment type="similarity">
    <text evidence="9">Belongs to the dicarboxylate/amino acid:cation symporter (DAACS) (TC 2.A.23) family.</text>
</comment>
<dbReference type="NCBIfam" id="NF010151">
    <property type="entry name" value="PRK13628.1"/>
    <property type="match status" value="1"/>
</dbReference>
<dbReference type="FunFam" id="1.10.3860.10:FF:000003">
    <property type="entry name" value="Serine/threonine transporter sstT"/>
    <property type="match status" value="1"/>
</dbReference>
<evidence type="ECO:0000256" key="3">
    <source>
        <dbReference type="ARBA" id="ARBA00022475"/>
    </source>
</evidence>
<evidence type="ECO:0000313" key="11">
    <source>
        <dbReference type="Proteomes" id="UP000019202"/>
    </source>
</evidence>
<protein>
    <recommendedName>
        <fullName evidence="9">Serine/threonine transporter SstT</fullName>
    </recommendedName>
    <alternativeName>
        <fullName evidence="9">Na(+)/serine-threonine symporter</fullName>
    </alternativeName>
</protein>
<keyword evidence="7 9" id="KW-1133">Transmembrane helix</keyword>
<keyword evidence="8 9" id="KW-0472">Membrane</keyword>
<evidence type="ECO:0000256" key="1">
    <source>
        <dbReference type="ARBA" id="ARBA00004141"/>
    </source>
</evidence>
<dbReference type="PANTHER" id="PTHR42865:SF8">
    <property type="entry name" value="SERINE_THREONINE TRANSPORTER SSTT"/>
    <property type="match status" value="1"/>
</dbReference>
<comment type="caution">
    <text evidence="10">The sequence shown here is derived from an EMBL/GenBank/DDBJ whole genome shotgun (WGS) entry which is preliminary data.</text>
</comment>
<dbReference type="InterPro" id="IPR023025">
    <property type="entry name" value="Ser_Thr_transp_SstT"/>
</dbReference>
<dbReference type="EMBL" id="CBXF010000121">
    <property type="protein sequence ID" value="CDL85081.1"/>
    <property type="molecule type" value="Genomic_DNA"/>
</dbReference>
<feature type="transmembrane region" description="Helical" evidence="9">
    <location>
        <begin position="91"/>
        <end position="110"/>
    </location>
</feature>
<keyword evidence="6 9" id="KW-0029">Amino-acid transport</keyword>
<sequence>MKIIMMKRKQKRFFQYIAQGNQVTQIIIGLIAGILMAGLFPNAAKSVSLLGTFFIGALKATAPALVLILVMSSIANHKIGQKTDISPIISLYFIGTFLAACVAVVGSMMFPSTLRLVVSEVHLPSPENILDVLQGVLMNMVTNPISALQNANYIGILTWAVILGISLRYSKTSTKLALQDMAGAVTQVIRVIIRFSPIGIFGLVSSTIATTGFDALLSYAHLLSVLIGCMFFVAFVVNPLIVYLKIRRNPYPLVLVCLRESAITAFFTRSSTANIPINMAICRRMNLNEDTYSISIPLGAIINAGGAAVTITVLTLATVNTLGINVDLPTIFLLSVISAIAACGASGVVGGSLLLIPVGCSMFGISNEISMQVVAIGMIIGVLQDSVETALNSSTDVLFTAAVCQTKSDSQ</sequence>
<gene>
    <name evidence="9 10" type="primary">sstT</name>
    <name evidence="10" type="ORF">XSR1_60125</name>
</gene>
<proteinExistence type="inferred from homology"/>
<comment type="catalytic activity">
    <reaction evidence="9">
        <text>L-serine(in) + Na(+)(in) = L-serine(out) + Na(+)(out)</text>
        <dbReference type="Rhea" id="RHEA:29575"/>
        <dbReference type="ChEBI" id="CHEBI:29101"/>
        <dbReference type="ChEBI" id="CHEBI:33384"/>
    </reaction>
</comment>
<accession>W1J5F1</accession>
<evidence type="ECO:0000256" key="7">
    <source>
        <dbReference type="ARBA" id="ARBA00022989"/>
    </source>
</evidence>
<dbReference type="GO" id="GO:0005295">
    <property type="term" value="F:neutral L-amino acid:sodium symporter activity"/>
    <property type="evidence" value="ECO:0007669"/>
    <property type="project" value="TreeGrafter"/>
</dbReference>
<feature type="transmembrane region" description="Helical" evidence="9">
    <location>
        <begin position="21"/>
        <end position="41"/>
    </location>
</feature>
<keyword evidence="4 9" id="KW-0812">Transmembrane</keyword>
<comment type="function">
    <text evidence="9">Involved in the import of serine and threonine into the cell, with the concomitant import of sodium (symport system).</text>
</comment>
<reference evidence="10" key="1">
    <citation type="submission" date="2013-11" db="EMBL/GenBank/DDBJ databases">
        <title>Draft genome sequence and annotation of the entomopathogenic bacteria, Xenorhabdus cabanillasi strain JM26 and Xenorhabdus szentirmai strain DSM 16338.</title>
        <authorList>
            <person name="Gualtieri M."/>
            <person name="Ogier J.C."/>
            <person name="Pages S."/>
            <person name="Givaudan A."/>
            <person name="Gaudriault S."/>
        </authorList>
    </citation>
    <scope>NUCLEOTIDE SEQUENCE [LARGE SCALE GENOMIC DNA]</scope>
    <source>
        <strain evidence="10">DSM 16338</strain>
    </source>
</reference>
<evidence type="ECO:0000313" key="10">
    <source>
        <dbReference type="EMBL" id="CDL85081.1"/>
    </source>
</evidence>
<evidence type="ECO:0000256" key="2">
    <source>
        <dbReference type="ARBA" id="ARBA00022448"/>
    </source>
</evidence>
<keyword evidence="2 9" id="KW-0813">Transport</keyword>
<dbReference type="HAMAP" id="MF_01582">
    <property type="entry name" value="Ser_Thr_transp_SstT"/>
    <property type="match status" value="1"/>
</dbReference>
<evidence type="ECO:0000256" key="5">
    <source>
        <dbReference type="ARBA" id="ARBA00022847"/>
    </source>
</evidence>
<dbReference type="GO" id="GO:0032329">
    <property type="term" value="P:serine transport"/>
    <property type="evidence" value="ECO:0007669"/>
    <property type="project" value="InterPro"/>
</dbReference>
<evidence type="ECO:0000256" key="4">
    <source>
        <dbReference type="ARBA" id="ARBA00022692"/>
    </source>
</evidence>
<evidence type="ECO:0000256" key="6">
    <source>
        <dbReference type="ARBA" id="ARBA00022970"/>
    </source>
</evidence>
<keyword evidence="11" id="KW-1185">Reference proteome</keyword>
<evidence type="ECO:0000256" key="8">
    <source>
        <dbReference type="ARBA" id="ARBA00023136"/>
    </source>
</evidence>
<feature type="transmembrane region" description="Helical" evidence="9">
    <location>
        <begin position="219"/>
        <end position="244"/>
    </location>
</feature>
<dbReference type="PANTHER" id="PTHR42865">
    <property type="entry name" value="PROTON/GLUTAMATE-ASPARTATE SYMPORTER"/>
    <property type="match status" value="1"/>
</dbReference>
<organism evidence="10 11">
    <name type="scientific">Xenorhabdus szentirmaii DSM 16338</name>
    <dbReference type="NCBI Taxonomy" id="1427518"/>
    <lineage>
        <taxon>Bacteria</taxon>
        <taxon>Pseudomonadati</taxon>
        <taxon>Pseudomonadota</taxon>
        <taxon>Gammaproteobacteria</taxon>
        <taxon>Enterobacterales</taxon>
        <taxon>Morganellaceae</taxon>
        <taxon>Xenorhabdus</taxon>
    </lineage>
</organism>
<feature type="transmembrane region" description="Helical" evidence="9">
    <location>
        <begin position="191"/>
        <end position="213"/>
    </location>
</feature>
<comment type="subcellular location">
    <subcellularLocation>
        <location evidence="9">Cell membrane</location>
        <topology evidence="9">Multi-pass membrane protein</topology>
    </subcellularLocation>
    <subcellularLocation>
        <location evidence="1">Membrane</location>
        <topology evidence="1">Multi-pass membrane protein</topology>
    </subcellularLocation>
</comment>
<keyword evidence="3 9" id="KW-1003">Cell membrane</keyword>
<dbReference type="GO" id="GO:0015826">
    <property type="term" value="P:threonine transport"/>
    <property type="evidence" value="ECO:0007669"/>
    <property type="project" value="InterPro"/>
</dbReference>
<dbReference type="AlphaFoldDB" id="W1J5F1"/>
<dbReference type="Proteomes" id="UP000019202">
    <property type="component" value="Unassembled WGS sequence"/>
</dbReference>
<dbReference type="Pfam" id="PF00375">
    <property type="entry name" value="SDF"/>
    <property type="match status" value="1"/>
</dbReference>
<feature type="transmembrane region" description="Helical" evidence="9">
    <location>
        <begin position="151"/>
        <end position="170"/>
    </location>
</feature>
<dbReference type="Gene3D" id="1.10.3860.10">
    <property type="entry name" value="Sodium:dicarboxylate symporter"/>
    <property type="match status" value="1"/>
</dbReference>